<dbReference type="EMBL" id="CP108318">
    <property type="protein sequence ID" value="WTW64328.1"/>
    <property type="molecule type" value="Genomic_DNA"/>
</dbReference>
<feature type="compositionally biased region" description="Polar residues" evidence="1">
    <location>
        <begin position="1"/>
        <end position="18"/>
    </location>
</feature>
<protein>
    <submittedName>
        <fullName evidence="2">Uncharacterized protein</fullName>
    </submittedName>
</protein>
<reference evidence="2" key="1">
    <citation type="submission" date="2022-10" db="EMBL/GenBank/DDBJ databases">
        <title>The complete genomes of actinobacterial strains from the NBC collection.</title>
        <authorList>
            <person name="Joergensen T.S."/>
            <person name="Alvarez Arevalo M."/>
            <person name="Sterndorff E.B."/>
            <person name="Faurdal D."/>
            <person name="Vuksanovic O."/>
            <person name="Mourched A.-S."/>
            <person name="Charusanti P."/>
            <person name="Shaw S."/>
            <person name="Blin K."/>
            <person name="Weber T."/>
        </authorList>
    </citation>
    <scope>NUCLEOTIDE SEQUENCE</scope>
    <source>
        <strain evidence="2">NBC_00003</strain>
    </source>
</reference>
<evidence type="ECO:0000256" key="1">
    <source>
        <dbReference type="SAM" id="MobiDB-lite"/>
    </source>
</evidence>
<name>A0AAU2VAK5_9ACTN</name>
<organism evidence="2">
    <name type="scientific">Streptomyces sp. NBC_00003</name>
    <dbReference type="NCBI Taxonomy" id="2903608"/>
    <lineage>
        <taxon>Bacteria</taxon>
        <taxon>Bacillati</taxon>
        <taxon>Actinomycetota</taxon>
        <taxon>Actinomycetes</taxon>
        <taxon>Kitasatosporales</taxon>
        <taxon>Streptomycetaceae</taxon>
        <taxon>Streptomyces</taxon>
    </lineage>
</organism>
<feature type="region of interest" description="Disordered" evidence="1">
    <location>
        <begin position="1"/>
        <end position="50"/>
    </location>
</feature>
<proteinExistence type="predicted"/>
<feature type="compositionally biased region" description="Basic and acidic residues" evidence="1">
    <location>
        <begin position="41"/>
        <end position="50"/>
    </location>
</feature>
<gene>
    <name evidence="2" type="ORF">OG549_28850</name>
</gene>
<sequence length="50" mass="5279">MSNQTDTRPQETGTGTDSNGRHRGGAAATEDSMTPAHGRHRREENAGSNA</sequence>
<dbReference type="AlphaFoldDB" id="A0AAU2VAK5"/>
<accession>A0AAU2VAK5</accession>
<evidence type="ECO:0000313" key="2">
    <source>
        <dbReference type="EMBL" id="WTW64328.1"/>
    </source>
</evidence>